<comment type="caution">
    <text evidence="3">The sequence shown here is derived from an EMBL/GenBank/DDBJ whole genome shotgun (WGS) entry which is preliminary data.</text>
</comment>
<feature type="region of interest" description="Disordered" evidence="2">
    <location>
        <begin position="52"/>
        <end position="71"/>
    </location>
</feature>
<feature type="coiled-coil region" evidence="1">
    <location>
        <begin position="516"/>
        <end position="543"/>
    </location>
</feature>
<reference evidence="3 4" key="1">
    <citation type="journal article" date="2018" name="Front. Plant Sci.">
        <title>Red Clover (Trifolium pratense) and Zigzag Clover (T. medium) - A Picture of Genomic Similarities and Differences.</title>
        <authorList>
            <person name="Dluhosova J."/>
            <person name="Istvanek J."/>
            <person name="Nedelnik J."/>
            <person name="Repkova J."/>
        </authorList>
    </citation>
    <scope>NUCLEOTIDE SEQUENCE [LARGE SCALE GENOMIC DNA]</scope>
    <source>
        <strain evidence="4">cv. 10/8</strain>
        <tissue evidence="3">Leaf</tissue>
    </source>
</reference>
<keyword evidence="1" id="KW-0175">Coiled coil</keyword>
<name>A0A392LX29_9FABA</name>
<organism evidence="3 4">
    <name type="scientific">Trifolium medium</name>
    <dbReference type="NCBI Taxonomy" id="97028"/>
    <lineage>
        <taxon>Eukaryota</taxon>
        <taxon>Viridiplantae</taxon>
        <taxon>Streptophyta</taxon>
        <taxon>Embryophyta</taxon>
        <taxon>Tracheophyta</taxon>
        <taxon>Spermatophyta</taxon>
        <taxon>Magnoliopsida</taxon>
        <taxon>eudicotyledons</taxon>
        <taxon>Gunneridae</taxon>
        <taxon>Pentapetalae</taxon>
        <taxon>rosids</taxon>
        <taxon>fabids</taxon>
        <taxon>Fabales</taxon>
        <taxon>Fabaceae</taxon>
        <taxon>Papilionoideae</taxon>
        <taxon>50 kb inversion clade</taxon>
        <taxon>NPAAA clade</taxon>
        <taxon>Hologalegina</taxon>
        <taxon>IRL clade</taxon>
        <taxon>Trifolieae</taxon>
        <taxon>Trifolium</taxon>
    </lineage>
</organism>
<evidence type="ECO:0000256" key="2">
    <source>
        <dbReference type="SAM" id="MobiDB-lite"/>
    </source>
</evidence>
<dbReference type="PANTHER" id="PTHR31099:SF49">
    <property type="entry name" value="MYOSIN HEAVY CHAIN-LIKE PROTEIN"/>
    <property type="match status" value="1"/>
</dbReference>
<evidence type="ECO:0000313" key="4">
    <source>
        <dbReference type="Proteomes" id="UP000265520"/>
    </source>
</evidence>
<dbReference type="Proteomes" id="UP000265520">
    <property type="component" value="Unassembled WGS sequence"/>
</dbReference>
<dbReference type="PANTHER" id="PTHR31099">
    <property type="entry name" value="OS06G0165300 PROTEIN"/>
    <property type="match status" value="1"/>
</dbReference>
<sequence>MVILRELHDDPGRLLTPLSLNSDLMRQIRSHYTRAGGSLNKRGFYTELFGTPVSSSGSESSEESDSDSSGDNDCYIIPRSSFTGKNLVPFNPVVFEDLTSKMETSSKFTSADSVRCFREVNKLYSDDDENQVIVDPVREGELITTVNGEAPHYFYMYGDIIRSFNMWFPFTSFEDTILRILNIAPSQLHPNSWAFVKAFEIVCMGLEIEPWLVHDAHLTPFEKRTVAFLDNFCHLDTKDLLQRETDVDSIVVYLKRMRTVSEEDWLSYLAISSQKKLEPYALVSPEVQLVVGETDAARGAKRKRRGETVRSSKASNKNDGSSSQVVDLEASGSQPSSPQAKGVRSLRSRTTIPVKPAGEDTSTQEGVSGAPKDATVKDVTGDSSRFDSIATSELRKLVLSHEVKGLVLNHLLSARHEKEVVNANSKVESMEKAALEIEVSYAAEKGKLSDEISRLKKAREDDVVAAKKEYYDVVGEMDGLKKHHADEKALLEKKIRQLTLMRNAFMVSCFQTGRDMWDLQGEVEDLEETNDGLKRSMADIYVEGFRSSIEKVKALFPNIDQEVLGQAYALKKVEGGNLVSRIPGAT</sequence>
<dbReference type="EMBL" id="LXQA010000158">
    <property type="protein sequence ID" value="MCH79513.1"/>
    <property type="molecule type" value="Genomic_DNA"/>
</dbReference>
<feature type="compositionally biased region" description="Acidic residues" evidence="2">
    <location>
        <begin position="60"/>
        <end position="70"/>
    </location>
</feature>
<keyword evidence="4" id="KW-1185">Reference proteome</keyword>
<accession>A0A392LX29</accession>
<feature type="region of interest" description="Disordered" evidence="2">
    <location>
        <begin position="295"/>
        <end position="379"/>
    </location>
</feature>
<evidence type="ECO:0000313" key="3">
    <source>
        <dbReference type="EMBL" id="MCH79513.1"/>
    </source>
</evidence>
<proteinExistence type="predicted"/>
<evidence type="ECO:0000256" key="1">
    <source>
        <dbReference type="SAM" id="Coils"/>
    </source>
</evidence>
<dbReference type="AlphaFoldDB" id="A0A392LX29"/>
<gene>
    <name evidence="3" type="ORF">A2U01_0000263</name>
</gene>
<protein>
    <submittedName>
        <fullName evidence="3">Uncharacterized protein</fullName>
    </submittedName>
</protein>
<feature type="compositionally biased region" description="Polar residues" evidence="2">
    <location>
        <begin position="309"/>
        <end position="339"/>
    </location>
</feature>